<sequence length="315" mass="36614">MPSLVPMRIQDAHPVLFTPDQQIDRHKCTRQVPMRVLAMGYSRTGTASMSKALEMLDMPCYHFYRILTSIRDADMWLEAVNAKTANDKAKLDRKFWDGLLGHVSAVADKPCLDFAEELITTYPEAKVILWERDEDAWFRSMDETLIKNYGKPQSKVFAAIDYDWLGRISAMTHAITRLCYGSNDREQIRANARHVYREHFKLVRRLLKDHPDRLLEYKMGDGWEPICKFLDLPVPNEPFPHVNESEYMESQRVALLLKILDRVFWKIVAFAAPLLALLLAYRMSRNGKAPFRQLFAAIPLQATRIWPSLRQAKMN</sequence>
<organism evidence="2 3">
    <name type="scientific">Zasmidium cellare</name>
    <name type="common">Wine cellar mold</name>
    <name type="synonym">Racodium cellare</name>
    <dbReference type="NCBI Taxonomy" id="395010"/>
    <lineage>
        <taxon>Eukaryota</taxon>
        <taxon>Fungi</taxon>
        <taxon>Dikarya</taxon>
        <taxon>Ascomycota</taxon>
        <taxon>Pezizomycotina</taxon>
        <taxon>Dothideomycetes</taxon>
        <taxon>Dothideomycetidae</taxon>
        <taxon>Mycosphaerellales</taxon>
        <taxon>Mycosphaerellaceae</taxon>
        <taxon>Zasmidium</taxon>
    </lineage>
</organism>
<keyword evidence="3" id="KW-1185">Reference proteome</keyword>
<keyword evidence="1" id="KW-0472">Membrane</keyword>
<keyword evidence="1" id="KW-0812">Transmembrane</keyword>
<protein>
    <submittedName>
        <fullName evidence="2">Uncharacterized protein</fullName>
    </submittedName>
</protein>
<dbReference type="SUPFAM" id="SSF52540">
    <property type="entry name" value="P-loop containing nucleoside triphosphate hydrolases"/>
    <property type="match status" value="1"/>
</dbReference>
<dbReference type="PANTHER" id="PTHR36978">
    <property type="entry name" value="P-LOOP CONTAINING NUCLEOTIDE TRIPHOSPHATE HYDROLASE"/>
    <property type="match status" value="1"/>
</dbReference>
<evidence type="ECO:0000313" key="2">
    <source>
        <dbReference type="EMBL" id="KAK4495088.1"/>
    </source>
</evidence>
<dbReference type="InterPro" id="IPR027417">
    <property type="entry name" value="P-loop_NTPase"/>
</dbReference>
<keyword evidence="1" id="KW-1133">Transmembrane helix</keyword>
<gene>
    <name evidence="2" type="ORF">PRZ48_013415</name>
</gene>
<feature type="transmembrane region" description="Helical" evidence="1">
    <location>
        <begin position="263"/>
        <end position="281"/>
    </location>
</feature>
<proteinExistence type="predicted"/>
<dbReference type="Pfam" id="PF17784">
    <property type="entry name" value="Sulfotransfer_4"/>
    <property type="match status" value="1"/>
</dbReference>
<dbReference type="InterPro" id="IPR040632">
    <property type="entry name" value="Sulfotransfer_4"/>
</dbReference>
<accession>A0ABR0E1R1</accession>
<dbReference type="PANTHER" id="PTHR36978:SF4">
    <property type="entry name" value="P-LOOP CONTAINING NUCLEOSIDE TRIPHOSPHATE HYDROLASE PROTEIN"/>
    <property type="match status" value="1"/>
</dbReference>
<dbReference type="Gene3D" id="3.40.50.300">
    <property type="entry name" value="P-loop containing nucleotide triphosphate hydrolases"/>
    <property type="match status" value="1"/>
</dbReference>
<dbReference type="Proteomes" id="UP001305779">
    <property type="component" value="Unassembled WGS sequence"/>
</dbReference>
<evidence type="ECO:0000313" key="3">
    <source>
        <dbReference type="Proteomes" id="UP001305779"/>
    </source>
</evidence>
<evidence type="ECO:0000256" key="1">
    <source>
        <dbReference type="SAM" id="Phobius"/>
    </source>
</evidence>
<comment type="caution">
    <text evidence="2">The sequence shown here is derived from an EMBL/GenBank/DDBJ whole genome shotgun (WGS) entry which is preliminary data.</text>
</comment>
<name>A0ABR0E1R1_ZASCE</name>
<dbReference type="EMBL" id="JAXOVC010000012">
    <property type="protein sequence ID" value="KAK4495088.1"/>
    <property type="molecule type" value="Genomic_DNA"/>
</dbReference>
<reference evidence="2 3" key="1">
    <citation type="journal article" date="2023" name="G3 (Bethesda)">
        <title>A chromosome-level genome assembly of Zasmidium syzygii isolated from banana leaves.</title>
        <authorList>
            <person name="van Westerhoven A.C."/>
            <person name="Mehrabi R."/>
            <person name="Talebi R."/>
            <person name="Steentjes M.B.F."/>
            <person name="Corcolon B."/>
            <person name="Chong P.A."/>
            <person name="Kema G.H.J."/>
            <person name="Seidl M.F."/>
        </authorList>
    </citation>
    <scope>NUCLEOTIDE SEQUENCE [LARGE SCALE GENOMIC DNA]</scope>
    <source>
        <strain evidence="2 3">P124</strain>
    </source>
</reference>